<sequence length="210" mass="22689">MAIFSTGGASKATKRTTPRGSGNLFLATTTTPHRSESNRSTGYPPEKTGDTISPSHVTTNINLAPMENNNTPGHNRPPTGKSPPTLLEQKPESMVAETLRMKGELEFTRLLRVDGRFEGELITDKGSLVVGPKGEVVGDLKNMQEVYVEGIVRGNVFANDVKIKNAGMLLGDVQCMCLTLDPTASIRVSINHNVPNPRTQPPFLPPTPRC</sequence>
<proteinExistence type="predicted"/>
<gene>
    <name evidence="2" type="ORF">Esi_0411_0005</name>
</gene>
<organism evidence="2 3">
    <name type="scientific">Ectocarpus siliculosus</name>
    <name type="common">Brown alga</name>
    <name type="synonym">Conferva siliculosa</name>
    <dbReference type="NCBI Taxonomy" id="2880"/>
    <lineage>
        <taxon>Eukaryota</taxon>
        <taxon>Sar</taxon>
        <taxon>Stramenopiles</taxon>
        <taxon>Ochrophyta</taxon>
        <taxon>PX clade</taxon>
        <taxon>Phaeophyceae</taxon>
        <taxon>Ectocarpales</taxon>
        <taxon>Ectocarpaceae</taxon>
        <taxon>Ectocarpus</taxon>
    </lineage>
</organism>
<dbReference type="Proteomes" id="UP000002630">
    <property type="component" value="Unassembled WGS sequence"/>
</dbReference>
<evidence type="ECO:0000313" key="2">
    <source>
        <dbReference type="EMBL" id="CBJ33040.1"/>
    </source>
</evidence>
<dbReference type="OrthoDB" id="192707at2759"/>
<protein>
    <recommendedName>
        <fullName evidence="4">Polymer-forming cytoskeletal protein</fullName>
    </recommendedName>
</protein>
<dbReference type="InterPro" id="IPR007607">
    <property type="entry name" value="BacA/B"/>
</dbReference>
<dbReference type="Pfam" id="PF04519">
    <property type="entry name" value="Bactofilin"/>
    <property type="match status" value="1"/>
</dbReference>
<keyword evidence="3" id="KW-1185">Reference proteome</keyword>
<dbReference type="EMBL" id="FN649760">
    <property type="protein sequence ID" value="CBJ33040.1"/>
    <property type="molecule type" value="Genomic_DNA"/>
</dbReference>
<accession>D7G0L1</accession>
<feature type="region of interest" description="Disordered" evidence="1">
    <location>
        <begin position="1"/>
        <end position="87"/>
    </location>
</feature>
<dbReference type="AlphaFoldDB" id="D7G0L1"/>
<name>D7G0L1_ECTSI</name>
<dbReference type="PANTHER" id="PTHR35024">
    <property type="entry name" value="HYPOTHETICAL CYTOSOLIC PROTEIN"/>
    <property type="match status" value="1"/>
</dbReference>
<feature type="compositionally biased region" description="Polar residues" evidence="1">
    <location>
        <begin position="50"/>
        <end position="73"/>
    </location>
</feature>
<dbReference type="PANTHER" id="PTHR35024:SF4">
    <property type="entry name" value="POLYMER-FORMING CYTOSKELETAL PROTEIN"/>
    <property type="match status" value="1"/>
</dbReference>
<dbReference type="InParanoid" id="D7G0L1"/>
<reference evidence="2 3" key="1">
    <citation type="journal article" date="2010" name="Nature">
        <title>The Ectocarpus genome and the independent evolution of multicellularity in brown algae.</title>
        <authorList>
            <person name="Cock J.M."/>
            <person name="Sterck L."/>
            <person name="Rouze P."/>
            <person name="Scornet D."/>
            <person name="Allen A.E."/>
            <person name="Amoutzias G."/>
            <person name="Anthouard V."/>
            <person name="Artiguenave F."/>
            <person name="Aury J.M."/>
            <person name="Badger J.H."/>
            <person name="Beszteri B."/>
            <person name="Billiau K."/>
            <person name="Bonnet E."/>
            <person name="Bothwell J.H."/>
            <person name="Bowler C."/>
            <person name="Boyen C."/>
            <person name="Brownlee C."/>
            <person name="Carrano C.J."/>
            <person name="Charrier B."/>
            <person name="Cho G.Y."/>
            <person name="Coelho S.M."/>
            <person name="Collen J."/>
            <person name="Corre E."/>
            <person name="Da Silva C."/>
            <person name="Delage L."/>
            <person name="Delaroque N."/>
            <person name="Dittami S.M."/>
            <person name="Doulbeau S."/>
            <person name="Elias M."/>
            <person name="Farnham G."/>
            <person name="Gachon C.M."/>
            <person name="Gschloessl B."/>
            <person name="Heesch S."/>
            <person name="Jabbari K."/>
            <person name="Jubin C."/>
            <person name="Kawai H."/>
            <person name="Kimura K."/>
            <person name="Kloareg B."/>
            <person name="Kupper F.C."/>
            <person name="Lang D."/>
            <person name="Le Bail A."/>
            <person name="Leblanc C."/>
            <person name="Lerouge P."/>
            <person name="Lohr M."/>
            <person name="Lopez P.J."/>
            <person name="Martens C."/>
            <person name="Maumus F."/>
            <person name="Michel G."/>
            <person name="Miranda-Saavedra D."/>
            <person name="Morales J."/>
            <person name="Moreau H."/>
            <person name="Motomura T."/>
            <person name="Nagasato C."/>
            <person name="Napoli C.A."/>
            <person name="Nelson D.R."/>
            <person name="Nyvall-Collen P."/>
            <person name="Peters A.F."/>
            <person name="Pommier C."/>
            <person name="Potin P."/>
            <person name="Poulain J."/>
            <person name="Quesneville H."/>
            <person name="Read B."/>
            <person name="Rensing S.A."/>
            <person name="Ritter A."/>
            <person name="Rousvoal S."/>
            <person name="Samanta M."/>
            <person name="Samson G."/>
            <person name="Schroeder D.C."/>
            <person name="Segurens B."/>
            <person name="Strittmatter M."/>
            <person name="Tonon T."/>
            <person name="Tregear J.W."/>
            <person name="Valentin K."/>
            <person name="von Dassow P."/>
            <person name="Yamagishi T."/>
            <person name="Van de Peer Y."/>
            <person name="Wincker P."/>
        </authorList>
    </citation>
    <scope>NUCLEOTIDE SEQUENCE [LARGE SCALE GENOMIC DNA]</scope>
    <source>
        <strain evidence="3">Ec32 / CCAP1310/4</strain>
    </source>
</reference>
<evidence type="ECO:0008006" key="4">
    <source>
        <dbReference type="Google" id="ProtNLM"/>
    </source>
</evidence>
<evidence type="ECO:0000256" key="1">
    <source>
        <dbReference type="SAM" id="MobiDB-lite"/>
    </source>
</evidence>
<evidence type="ECO:0000313" key="3">
    <source>
        <dbReference type="Proteomes" id="UP000002630"/>
    </source>
</evidence>